<evidence type="ECO:0000256" key="7">
    <source>
        <dbReference type="ARBA" id="ARBA00023136"/>
    </source>
</evidence>
<keyword evidence="4" id="KW-0964">Secreted</keyword>
<reference evidence="14 15" key="1">
    <citation type="journal article" date="2024" name="Proc. Natl. Acad. Sci. U.S.A.">
        <title>The genetic regulatory architecture and epigenomic basis for age-related changes in rattlesnake venom.</title>
        <authorList>
            <person name="Hogan M.P."/>
            <person name="Holding M.L."/>
            <person name="Nystrom G.S."/>
            <person name="Colston T.J."/>
            <person name="Bartlett D.A."/>
            <person name="Mason A.J."/>
            <person name="Ellsworth S.A."/>
            <person name="Rautsaw R.M."/>
            <person name="Lawrence K.C."/>
            <person name="Strickland J.L."/>
            <person name="He B."/>
            <person name="Fraser P."/>
            <person name="Margres M.J."/>
            <person name="Gilbert D.M."/>
            <person name="Gibbs H.L."/>
            <person name="Parkinson C.L."/>
            <person name="Rokyta D.R."/>
        </authorList>
    </citation>
    <scope>NUCLEOTIDE SEQUENCE [LARGE SCALE GENOMIC DNA]</scope>
    <source>
        <strain evidence="14">DRR0105</strain>
    </source>
</reference>
<dbReference type="GO" id="GO:0005576">
    <property type="term" value="C:extracellular region"/>
    <property type="evidence" value="ECO:0007669"/>
    <property type="project" value="UniProtKB-SubCell"/>
</dbReference>
<comment type="caution">
    <text evidence="14">The sequence shown here is derived from an EMBL/GenBank/DDBJ whole genome shotgun (WGS) entry which is preliminary data.</text>
</comment>
<evidence type="ECO:0000256" key="3">
    <source>
        <dbReference type="ARBA" id="ARBA00022475"/>
    </source>
</evidence>
<keyword evidence="9" id="KW-0325">Glycoprotein</keyword>
<evidence type="ECO:0000313" key="14">
    <source>
        <dbReference type="EMBL" id="KAK9405822.1"/>
    </source>
</evidence>
<evidence type="ECO:0000256" key="5">
    <source>
        <dbReference type="ARBA" id="ARBA00022622"/>
    </source>
</evidence>
<keyword evidence="10" id="KW-0449">Lipoprotein</keyword>
<accession>A0AAW1BWU6</accession>
<dbReference type="Gene3D" id="2.10.60.10">
    <property type="entry name" value="CD59"/>
    <property type="match status" value="1"/>
</dbReference>
<keyword evidence="5" id="KW-0336">GPI-anchor</keyword>
<keyword evidence="7 12" id="KW-0472">Membrane</keyword>
<sequence>MTYWEGYLASIPALCQSTLLCYNCTLGQRCLEPSLVTCKEEERCGTIKGFSDFKVHEYIYARGCIPAIKCNKLDKAHYSDVPYRVKVSCCNSHLCNGSNSWPSQTSITFFFLLVATTTVAVLLATCS</sequence>
<dbReference type="InterPro" id="IPR016054">
    <property type="entry name" value="LY6_UPA_recep-like"/>
</dbReference>
<organism evidence="14 15">
    <name type="scientific">Crotalus adamanteus</name>
    <name type="common">Eastern diamondback rattlesnake</name>
    <dbReference type="NCBI Taxonomy" id="8729"/>
    <lineage>
        <taxon>Eukaryota</taxon>
        <taxon>Metazoa</taxon>
        <taxon>Chordata</taxon>
        <taxon>Craniata</taxon>
        <taxon>Vertebrata</taxon>
        <taxon>Euteleostomi</taxon>
        <taxon>Lepidosauria</taxon>
        <taxon>Squamata</taxon>
        <taxon>Bifurcata</taxon>
        <taxon>Unidentata</taxon>
        <taxon>Episquamata</taxon>
        <taxon>Toxicofera</taxon>
        <taxon>Serpentes</taxon>
        <taxon>Colubroidea</taxon>
        <taxon>Viperidae</taxon>
        <taxon>Crotalinae</taxon>
        <taxon>Crotalus</taxon>
    </lineage>
</organism>
<gene>
    <name evidence="14" type="ORF">NXF25_004596</name>
</gene>
<dbReference type="GO" id="GO:0098552">
    <property type="term" value="C:side of membrane"/>
    <property type="evidence" value="ECO:0007669"/>
    <property type="project" value="UniProtKB-KW"/>
</dbReference>
<dbReference type="Pfam" id="PF00021">
    <property type="entry name" value="UPAR_LY6"/>
    <property type="match status" value="1"/>
</dbReference>
<evidence type="ECO:0000256" key="11">
    <source>
        <dbReference type="ARBA" id="ARBA00029446"/>
    </source>
</evidence>
<dbReference type="InterPro" id="IPR045860">
    <property type="entry name" value="Snake_toxin-like_sf"/>
</dbReference>
<keyword evidence="6" id="KW-0732">Signal</keyword>
<evidence type="ECO:0000256" key="10">
    <source>
        <dbReference type="ARBA" id="ARBA00023288"/>
    </source>
</evidence>
<dbReference type="Proteomes" id="UP001474421">
    <property type="component" value="Unassembled WGS sequence"/>
</dbReference>
<evidence type="ECO:0000256" key="8">
    <source>
        <dbReference type="ARBA" id="ARBA00023157"/>
    </source>
</evidence>
<keyword evidence="3" id="KW-1003">Cell membrane</keyword>
<keyword evidence="15" id="KW-1185">Reference proteome</keyword>
<comment type="similarity">
    <text evidence="11">Belongs to the SPACA4/bouncer family.</text>
</comment>
<keyword evidence="12" id="KW-1133">Transmembrane helix</keyword>
<name>A0AAW1BWU6_CROAD</name>
<dbReference type="GO" id="GO:0005886">
    <property type="term" value="C:plasma membrane"/>
    <property type="evidence" value="ECO:0007669"/>
    <property type="project" value="UniProtKB-SubCell"/>
</dbReference>
<evidence type="ECO:0000256" key="12">
    <source>
        <dbReference type="SAM" id="Phobius"/>
    </source>
</evidence>
<dbReference type="SUPFAM" id="SSF57302">
    <property type="entry name" value="Snake toxin-like"/>
    <property type="match status" value="1"/>
</dbReference>
<protein>
    <recommendedName>
        <fullName evidence="13">UPAR/Ly6 domain-containing protein</fullName>
    </recommendedName>
</protein>
<feature type="transmembrane region" description="Helical" evidence="12">
    <location>
        <begin position="107"/>
        <end position="126"/>
    </location>
</feature>
<feature type="domain" description="UPAR/Ly6" evidence="13">
    <location>
        <begin position="18"/>
        <end position="97"/>
    </location>
</feature>
<keyword evidence="8" id="KW-1015">Disulfide bond</keyword>
<comment type="subcellular location">
    <subcellularLocation>
        <location evidence="1">Cell membrane</location>
        <topology evidence="1">Lipid-anchor</topology>
        <topology evidence="1">GPI-anchor</topology>
    </subcellularLocation>
    <subcellularLocation>
        <location evidence="2">Secreted</location>
    </subcellularLocation>
</comment>
<dbReference type="GO" id="GO:0035036">
    <property type="term" value="P:sperm-egg recognition"/>
    <property type="evidence" value="ECO:0007669"/>
    <property type="project" value="TreeGrafter"/>
</dbReference>
<dbReference type="AlphaFoldDB" id="A0AAW1BWU6"/>
<evidence type="ECO:0000256" key="9">
    <source>
        <dbReference type="ARBA" id="ARBA00023180"/>
    </source>
</evidence>
<dbReference type="PANTHER" id="PTHR47613:SF1">
    <property type="entry name" value="SPERM ACROSOME MEMBRANE-ASSOCIATED PROTEIN 4"/>
    <property type="match status" value="1"/>
</dbReference>
<evidence type="ECO:0000256" key="6">
    <source>
        <dbReference type="ARBA" id="ARBA00022729"/>
    </source>
</evidence>
<keyword evidence="12" id="KW-0812">Transmembrane</keyword>
<dbReference type="EMBL" id="JAOTOJ010000002">
    <property type="protein sequence ID" value="KAK9405822.1"/>
    <property type="molecule type" value="Genomic_DNA"/>
</dbReference>
<evidence type="ECO:0000256" key="1">
    <source>
        <dbReference type="ARBA" id="ARBA00004609"/>
    </source>
</evidence>
<proteinExistence type="inferred from homology"/>
<evidence type="ECO:0000313" key="15">
    <source>
        <dbReference type="Proteomes" id="UP001474421"/>
    </source>
</evidence>
<dbReference type="InterPro" id="IPR046354">
    <property type="entry name" value="SPACA4/Bouncer"/>
</dbReference>
<evidence type="ECO:0000256" key="4">
    <source>
        <dbReference type="ARBA" id="ARBA00022525"/>
    </source>
</evidence>
<evidence type="ECO:0000256" key="2">
    <source>
        <dbReference type="ARBA" id="ARBA00004613"/>
    </source>
</evidence>
<evidence type="ECO:0000259" key="13">
    <source>
        <dbReference type="Pfam" id="PF00021"/>
    </source>
</evidence>
<dbReference type="PANTHER" id="PTHR47613">
    <property type="entry name" value="SPERM ACROSOME MEMBRANE-ASSOCIATED PROTEIN 4"/>
    <property type="match status" value="1"/>
</dbReference>